<dbReference type="AlphaFoldDB" id="A0A7X0D7S5"/>
<protein>
    <recommendedName>
        <fullName evidence="3">Type I-B CRISPR-associated protein Cas8b1/Cst1</fullName>
    </recommendedName>
</protein>
<sequence>MQRIGAFALTSLAHQRSVRTKHLKHPEQLTPDELRAANENMTADLERTTRVADSKAPGGFWLGVSYLFWPNCPINTTNRKSLVGAQLQEKLHEWRRIPERDVPIGAHCVLCDHAACGYFGKTGVPLAESASYRNTTIPGHDGMALCRGCLLSLYALPYGCEIGGGRATALHSWDDDFLRAVTTFQVRRTRKRALTPFSGTTMYAYARQLAGLSRLRGYEETVTEGVELLVFTNSNKEQDLRSHTMNQPSSEWIRTLTRKQTGLLGRAHRWEKVPGRSVLARNLFDYPDRVLQTTARHLMACADDSGMPPASTPELAEVCSSYAEKVLMVPDADLRHIDGLAQRIAHHVNRADDNTEFKKFLQARRKLSTLRTWLQNQAIHRTLRTDEAEPFITEYQWRLLFDADDQVFFHRDLLVIGVLNHLHELDPKWRAAEPEPLADEDHLLDDDLDAENNQ</sequence>
<accession>A0A7X0D7S5</accession>
<dbReference type="EMBL" id="JACHDS010000001">
    <property type="protein sequence ID" value="MBB6174932.1"/>
    <property type="molecule type" value="Genomic_DNA"/>
</dbReference>
<organism evidence="1 2">
    <name type="scientific">Nocardiopsis mwathae</name>
    <dbReference type="NCBI Taxonomy" id="1472723"/>
    <lineage>
        <taxon>Bacteria</taxon>
        <taxon>Bacillati</taxon>
        <taxon>Actinomycetota</taxon>
        <taxon>Actinomycetes</taxon>
        <taxon>Streptosporangiales</taxon>
        <taxon>Nocardiopsidaceae</taxon>
        <taxon>Nocardiopsis</taxon>
    </lineage>
</organism>
<reference evidence="1 2" key="1">
    <citation type="submission" date="2020-08" db="EMBL/GenBank/DDBJ databases">
        <title>Sequencing the genomes of 1000 actinobacteria strains.</title>
        <authorList>
            <person name="Klenk H.-P."/>
        </authorList>
    </citation>
    <scope>NUCLEOTIDE SEQUENCE [LARGE SCALE GENOMIC DNA]</scope>
    <source>
        <strain evidence="1 2">DSM 46659</strain>
    </source>
</reference>
<comment type="caution">
    <text evidence="1">The sequence shown here is derived from an EMBL/GenBank/DDBJ whole genome shotgun (WGS) entry which is preliminary data.</text>
</comment>
<name>A0A7X0D7S5_9ACTN</name>
<gene>
    <name evidence="1" type="ORF">HNR23_004992</name>
</gene>
<proteinExistence type="predicted"/>
<dbReference type="RefSeq" id="WP_184079292.1">
    <property type="nucleotide sequence ID" value="NZ_JACHDS010000001.1"/>
</dbReference>
<evidence type="ECO:0008006" key="3">
    <source>
        <dbReference type="Google" id="ProtNLM"/>
    </source>
</evidence>
<dbReference type="Proteomes" id="UP000546642">
    <property type="component" value="Unassembled WGS sequence"/>
</dbReference>
<evidence type="ECO:0000313" key="1">
    <source>
        <dbReference type="EMBL" id="MBB6174932.1"/>
    </source>
</evidence>
<keyword evidence="2" id="KW-1185">Reference proteome</keyword>
<evidence type="ECO:0000313" key="2">
    <source>
        <dbReference type="Proteomes" id="UP000546642"/>
    </source>
</evidence>